<comment type="caution">
    <text evidence="2">The sequence shown here is derived from an EMBL/GenBank/DDBJ whole genome shotgun (WGS) entry which is preliminary data.</text>
</comment>
<organism evidence="2 3">
    <name type="scientific">Actinocorallia aurantiaca</name>
    <dbReference type="NCBI Taxonomy" id="46204"/>
    <lineage>
        <taxon>Bacteria</taxon>
        <taxon>Bacillati</taxon>
        <taxon>Actinomycetota</taxon>
        <taxon>Actinomycetes</taxon>
        <taxon>Streptosporangiales</taxon>
        <taxon>Thermomonosporaceae</taxon>
        <taxon>Actinocorallia</taxon>
    </lineage>
</organism>
<feature type="domain" description="SGNH hydrolase-type esterase" evidence="1">
    <location>
        <begin position="53"/>
        <end position="195"/>
    </location>
</feature>
<keyword evidence="3" id="KW-1185">Reference proteome</keyword>
<sequence length="279" mass="29343">MKKRILVALGLLLATALGLTATAGYLTFVRSAENPPAEACGGRPRSGPVVVAAGASMTQGTLGANWVDALRDRPEHRGYAFVNAGINGDTSGDLRKRVDSDIVACGPDAVTILVGSNDVLDGVPVADYRADLGAIVDRVKEKTSARIALMSLPPLGEDLDSPRNRKLGDYNAAIKETAARAQVDYLPVHEQAVDFLRKSGGAETPFGFDFAVALKAGAEHYLLGQSWDDVSRGNGLTLLVDHLHLNDRGGAIVTGLVARWLSEGQATPSRSHPASGTRP</sequence>
<name>A0ABP6GCQ9_9ACTN</name>
<reference evidence="3" key="1">
    <citation type="journal article" date="2019" name="Int. J. Syst. Evol. Microbiol.">
        <title>The Global Catalogue of Microorganisms (GCM) 10K type strain sequencing project: providing services to taxonomists for standard genome sequencing and annotation.</title>
        <authorList>
            <consortium name="The Broad Institute Genomics Platform"/>
            <consortium name="The Broad Institute Genome Sequencing Center for Infectious Disease"/>
            <person name="Wu L."/>
            <person name="Ma J."/>
        </authorList>
    </citation>
    <scope>NUCLEOTIDE SEQUENCE [LARGE SCALE GENOMIC DNA]</scope>
    <source>
        <strain evidence="3">JCM 8201</strain>
    </source>
</reference>
<dbReference type="InterPro" id="IPR036514">
    <property type="entry name" value="SGNH_hydro_sf"/>
</dbReference>
<gene>
    <name evidence="2" type="ORF">GCM10010439_03950</name>
</gene>
<dbReference type="RefSeq" id="WP_344448323.1">
    <property type="nucleotide sequence ID" value="NZ_BAAATZ010000002.1"/>
</dbReference>
<proteinExistence type="predicted"/>
<evidence type="ECO:0000259" key="1">
    <source>
        <dbReference type="Pfam" id="PF13472"/>
    </source>
</evidence>
<protein>
    <recommendedName>
        <fullName evidence="1">SGNH hydrolase-type esterase domain-containing protein</fullName>
    </recommendedName>
</protein>
<dbReference type="Pfam" id="PF13472">
    <property type="entry name" value="Lipase_GDSL_2"/>
    <property type="match status" value="1"/>
</dbReference>
<dbReference type="SUPFAM" id="SSF52266">
    <property type="entry name" value="SGNH hydrolase"/>
    <property type="match status" value="1"/>
</dbReference>
<evidence type="ECO:0000313" key="2">
    <source>
        <dbReference type="EMBL" id="GAA2719124.1"/>
    </source>
</evidence>
<accession>A0ABP6GCQ9</accession>
<dbReference type="EMBL" id="BAAATZ010000002">
    <property type="protein sequence ID" value="GAA2719124.1"/>
    <property type="molecule type" value="Genomic_DNA"/>
</dbReference>
<evidence type="ECO:0000313" key="3">
    <source>
        <dbReference type="Proteomes" id="UP001501842"/>
    </source>
</evidence>
<dbReference type="InterPro" id="IPR051532">
    <property type="entry name" value="Ester_Hydrolysis_Enzymes"/>
</dbReference>
<dbReference type="PANTHER" id="PTHR30383:SF5">
    <property type="entry name" value="SGNH HYDROLASE-TYPE ESTERASE DOMAIN-CONTAINING PROTEIN"/>
    <property type="match status" value="1"/>
</dbReference>
<dbReference type="PANTHER" id="PTHR30383">
    <property type="entry name" value="THIOESTERASE 1/PROTEASE 1/LYSOPHOSPHOLIPASE L1"/>
    <property type="match status" value="1"/>
</dbReference>
<dbReference type="Proteomes" id="UP001501842">
    <property type="component" value="Unassembled WGS sequence"/>
</dbReference>
<dbReference type="InterPro" id="IPR013830">
    <property type="entry name" value="SGNH_hydro"/>
</dbReference>
<dbReference type="Gene3D" id="3.40.50.1110">
    <property type="entry name" value="SGNH hydrolase"/>
    <property type="match status" value="1"/>
</dbReference>